<evidence type="ECO:0000256" key="4">
    <source>
        <dbReference type="ARBA" id="ARBA00022525"/>
    </source>
</evidence>
<dbReference type="Gene3D" id="1.20.120.1100">
    <property type="match status" value="1"/>
</dbReference>
<name>A0A0N5D8N3_THECL</name>
<evidence type="ECO:0000256" key="5">
    <source>
        <dbReference type="ARBA" id="ARBA00022729"/>
    </source>
</evidence>
<sequence length="169" mass="19398">MYHQVILLGLIASTLASVIPISISNIMEEYKEFAPQEVTNFYNDLTPEDKQILRELASNHASFANEDAVLQAFKEKSEKLYNKAIELRNFVKAKIDSLNTEAKTFVEEVIAKIQMLIPRGQQKFEIEKLKNAIQDIVAKYRLLTEETKEELKLTFPQTTKVISSKFITN</sequence>
<dbReference type="Proteomes" id="UP000276776">
    <property type="component" value="Unassembled WGS sequence"/>
</dbReference>
<dbReference type="OMA" id="RKIHAQY"/>
<keyword evidence="6" id="KW-0845">Vitamin A</keyword>
<dbReference type="PANTHER" id="PTHR31418:SF7">
    <property type="entry name" value="FATTY-ACID AND RETINOL-BINDING PROTEIN 1"/>
    <property type="match status" value="1"/>
</dbReference>
<evidence type="ECO:0000256" key="6">
    <source>
        <dbReference type="ARBA" id="ARBA00022893"/>
    </source>
</evidence>
<dbReference type="InterPro" id="IPR008632">
    <property type="entry name" value="Gp-FAR-1"/>
</dbReference>
<evidence type="ECO:0000256" key="9">
    <source>
        <dbReference type="ARBA" id="ARBA00023121"/>
    </source>
</evidence>
<dbReference type="AlphaFoldDB" id="A0A0N5D8N3"/>
<evidence type="ECO:0000256" key="3">
    <source>
        <dbReference type="ARBA" id="ARBA00017453"/>
    </source>
</evidence>
<evidence type="ECO:0000256" key="8">
    <source>
        <dbReference type="ARBA" id="ARBA00023072"/>
    </source>
</evidence>
<accession>A0A0N5D8N3</accession>
<keyword evidence="5 10" id="KW-0732">Signal</keyword>
<reference evidence="13" key="1">
    <citation type="submission" date="2016-04" db="UniProtKB">
        <authorList>
            <consortium name="WormBaseParasite"/>
        </authorList>
    </citation>
    <scope>IDENTIFICATION</scope>
</reference>
<dbReference type="GO" id="GO:0016918">
    <property type="term" value="F:retinal binding"/>
    <property type="evidence" value="ECO:0007669"/>
    <property type="project" value="UniProtKB-KW"/>
</dbReference>
<keyword evidence="9" id="KW-0446">Lipid-binding</keyword>
<keyword evidence="12" id="KW-1185">Reference proteome</keyword>
<feature type="signal peptide" evidence="10">
    <location>
        <begin position="1"/>
        <end position="16"/>
    </location>
</feature>
<dbReference type="PANTHER" id="PTHR31418">
    <property type="entry name" value="FATTY-ACID AND RETINOL-BINDING PROTEIN 1"/>
    <property type="match status" value="1"/>
</dbReference>
<protein>
    <recommendedName>
        <fullName evidence="3">Fatty-acid and retinol-binding protein 1</fullName>
    </recommendedName>
</protein>
<comment type="similarity">
    <text evidence="2">Belongs to the fatty-acid and retinol-binding protein (FARBP) family.</text>
</comment>
<evidence type="ECO:0000256" key="10">
    <source>
        <dbReference type="SAM" id="SignalP"/>
    </source>
</evidence>
<keyword evidence="8" id="KW-0683">Retinol-binding</keyword>
<keyword evidence="4" id="KW-0964">Secreted</keyword>
<evidence type="ECO:0000313" key="13">
    <source>
        <dbReference type="WBParaSite" id="TCLT_0000946901-mRNA-1"/>
    </source>
</evidence>
<dbReference type="OrthoDB" id="5808308at2759"/>
<evidence type="ECO:0000256" key="7">
    <source>
        <dbReference type="ARBA" id="ARBA00023054"/>
    </source>
</evidence>
<evidence type="ECO:0000256" key="2">
    <source>
        <dbReference type="ARBA" id="ARBA00006648"/>
    </source>
</evidence>
<gene>
    <name evidence="11" type="ORF">TCLT_LOCUS9458</name>
</gene>
<organism evidence="13">
    <name type="scientific">Thelazia callipaeda</name>
    <name type="common">Oriental eyeworm</name>
    <name type="synonym">Parasitic nematode</name>
    <dbReference type="NCBI Taxonomy" id="103827"/>
    <lineage>
        <taxon>Eukaryota</taxon>
        <taxon>Metazoa</taxon>
        <taxon>Ecdysozoa</taxon>
        <taxon>Nematoda</taxon>
        <taxon>Chromadorea</taxon>
        <taxon>Rhabditida</taxon>
        <taxon>Spirurina</taxon>
        <taxon>Spiruromorpha</taxon>
        <taxon>Thelazioidea</taxon>
        <taxon>Thelaziidae</taxon>
        <taxon>Thelazia</taxon>
    </lineage>
</organism>
<evidence type="ECO:0000256" key="1">
    <source>
        <dbReference type="ARBA" id="ARBA00004613"/>
    </source>
</evidence>
<dbReference type="EMBL" id="UYYF01004802">
    <property type="protein sequence ID" value="VDN07090.1"/>
    <property type="molecule type" value="Genomic_DNA"/>
</dbReference>
<dbReference type="GO" id="GO:0005576">
    <property type="term" value="C:extracellular region"/>
    <property type="evidence" value="ECO:0007669"/>
    <property type="project" value="UniProtKB-SubCell"/>
</dbReference>
<comment type="subcellular location">
    <subcellularLocation>
        <location evidence="1">Secreted</location>
    </subcellularLocation>
</comment>
<dbReference type="STRING" id="103827.A0A0N5D8N3"/>
<dbReference type="WBParaSite" id="TCLT_0000946901-mRNA-1">
    <property type="protein sequence ID" value="TCLT_0000946901-mRNA-1"/>
    <property type="gene ID" value="TCLT_0000946901"/>
</dbReference>
<reference evidence="11 12" key="2">
    <citation type="submission" date="2018-11" db="EMBL/GenBank/DDBJ databases">
        <authorList>
            <consortium name="Pathogen Informatics"/>
        </authorList>
    </citation>
    <scope>NUCLEOTIDE SEQUENCE [LARGE SCALE GENOMIC DNA]</scope>
</reference>
<dbReference type="Pfam" id="PF05823">
    <property type="entry name" value="Gp-FAR-1"/>
    <property type="match status" value="1"/>
</dbReference>
<feature type="chain" id="PRO_5043126699" description="Fatty-acid and retinol-binding protein 1" evidence="10">
    <location>
        <begin position="17"/>
        <end position="169"/>
    </location>
</feature>
<keyword evidence="7" id="KW-0175">Coiled coil</keyword>
<evidence type="ECO:0000313" key="12">
    <source>
        <dbReference type="Proteomes" id="UP000276776"/>
    </source>
</evidence>
<proteinExistence type="inferred from homology"/>
<evidence type="ECO:0000313" key="11">
    <source>
        <dbReference type="EMBL" id="VDN07090.1"/>
    </source>
</evidence>
<dbReference type="GO" id="GO:0019841">
    <property type="term" value="F:retinol binding"/>
    <property type="evidence" value="ECO:0007669"/>
    <property type="project" value="UniProtKB-KW"/>
</dbReference>